<name>A0A9P0G977_9CUCU</name>
<reference evidence="1" key="1">
    <citation type="submission" date="2022-01" db="EMBL/GenBank/DDBJ databases">
        <authorList>
            <person name="King R."/>
        </authorList>
    </citation>
    <scope>NUCLEOTIDE SEQUENCE</scope>
</reference>
<dbReference type="AlphaFoldDB" id="A0A9P0G977"/>
<accession>A0A9P0G977</accession>
<keyword evidence="2" id="KW-1185">Reference proteome</keyword>
<dbReference type="OrthoDB" id="6781181at2759"/>
<evidence type="ECO:0000313" key="1">
    <source>
        <dbReference type="EMBL" id="CAH1101540.1"/>
    </source>
</evidence>
<sequence>MRIVINEDHLHKVIETKLDTAVSIINNHVTSMNVQLAKVKTVEDGGILLVAVITLILKKFKKLVQEKMADSYDVKEIAGVHPRLQVVGMAGERLGKNKIIKLGISI</sequence>
<dbReference type="Proteomes" id="UP001153636">
    <property type="component" value="Chromosome 11"/>
</dbReference>
<gene>
    <name evidence="1" type="ORF">PSYICH_LOCUS2374</name>
</gene>
<organism evidence="1 2">
    <name type="scientific">Psylliodes chrysocephalus</name>
    <dbReference type="NCBI Taxonomy" id="3402493"/>
    <lineage>
        <taxon>Eukaryota</taxon>
        <taxon>Metazoa</taxon>
        <taxon>Ecdysozoa</taxon>
        <taxon>Arthropoda</taxon>
        <taxon>Hexapoda</taxon>
        <taxon>Insecta</taxon>
        <taxon>Pterygota</taxon>
        <taxon>Neoptera</taxon>
        <taxon>Endopterygota</taxon>
        <taxon>Coleoptera</taxon>
        <taxon>Polyphaga</taxon>
        <taxon>Cucujiformia</taxon>
        <taxon>Chrysomeloidea</taxon>
        <taxon>Chrysomelidae</taxon>
        <taxon>Galerucinae</taxon>
        <taxon>Alticini</taxon>
        <taxon>Psylliodes</taxon>
    </lineage>
</organism>
<proteinExistence type="predicted"/>
<dbReference type="EMBL" id="OV651823">
    <property type="protein sequence ID" value="CAH1101540.1"/>
    <property type="molecule type" value="Genomic_DNA"/>
</dbReference>
<protein>
    <submittedName>
        <fullName evidence="1">Uncharacterized protein</fullName>
    </submittedName>
</protein>
<evidence type="ECO:0000313" key="2">
    <source>
        <dbReference type="Proteomes" id="UP001153636"/>
    </source>
</evidence>